<protein>
    <recommendedName>
        <fullName evidence="3">EXLDI protein</fullName>
    </recommendedName>
</protein>
<dbReference type="AlphaFoldDB" id="G5JS32"/>
<name>G5JS32_STRCG</name>
<dbReference type="OrthoDB" id="9789475at2"/>
<evidence type="ECO:0008006" key="3">
    <source>
        <dbReference type="Google" id="ProtNLM"/>
    </source>
</evidence>
<dbReference type="InterPro" id="IPR027580">
    <property type="entry name" value="EXLDI"/>
</dbReference>
<sequence>MTYEEIKLRLLEDGIRSYKIFQGIKIYSHTVKTEDEQKQISKRVYLTKKQHYVYYERTDPNWYYWNKDRENANFDPSDINENTLFEVANDLESLTKYLGKDIIHRLAEKVKHGEVTEYLDI</sequence>
<dbReference type="Proteomes" id="UP000004322">
    <property type="component" value="Unassembled WGS sequence"/>
</dbReference>
<organism evidence="1 2">
    <name type="scientific">Streptococcus criceti HS-6</name>
    <dbReference type="NCBI Taxonomy" id="873449"/>
    <lineage>
        <taxon>Bacteria</taxon>
        <taxon>Bacillati</taxon>
        <taxon>Bacillota</taxon>
        <taxon>Bacilli</taxon>
        <taxon>Lactobacillales</taxon>
        <taxon>Streptococcaceae</taxon>
        <taxon>Streptococcus</taxon>
    </lineage>
</organism>
<keyword evidence="2" id="KW-1185">Reference proteome</keyword>
<reference evidence="1" key="1">
    <citation type="submission" date="2011-07" db="EMBL/GenBank/DDBJ databases">
        <authorList>
            <person name="Stanhope M.J."/>
            <person name="Durkin A.S."/>
            <person name="Hostetler J."/>
            <person name="Kim M."/>
            <person name="Radune D."/>
            <person name="Singh I."/>
            <person name="Town C.D."/>
        </authorList>
    </citation>
    <scope>NUCLEOTIDE SEQUENCE [LARGE SCALE GENOMIC DNA]</scope>
    <source>
        <strain evidence="1">HS-6</strain>
    </source>
</reference>
<evidence type="ECO:0000313" key="1">
    <source>
        <dbReference type="EMBL" id="EHI73583.1"/>
    </source>
</evidence>
<dbReference type="NCBIfam" id="TIGR04342">
    <property type="entry name" value="EXLDI"/>
    <property type="match status" value="1"/>
</dbReference>
<gene>
    <name evidence="1" type="ORF">STRCR_2112</name>
</gene>
<evidence type="ECO:0000313" key="2">
    <source>
        <dbReference type="Proteomes" id="UP000004322"/>
    </source>
</evidence>
<comment type="caution">
    <text evidence="1">The sequence shown here is derived from an EMBL/GenBank/DDBJ whole genome shotgun (WGS) entry which is preliminary data.</text>
</comment>
<dbReference type="RefSeq" id="WP_004225765.1">
    <property type="nucleotide sequence ID" value="NZ_AEUV02000002.1"/>
</dbReference>
<dbReference type="EMBL" id="AEUV02000002">
    <property type="protein sequence ID" value="EHI73583.1"/>
    <property type="molecule type" value="Genomic_DNA"/>
</dbReference>
<dbReference type="eggNOG" id="ENOG50322R1">
    <property type="taxonomic scope" value="Bacteria"/>
</dbReference>
<proteinExistence type="predicted"/>
<accession>G5JS32</accession>